<dbReference type="OrthoDB" id="10021675at2759"/>
<dbReference type="EC" id="3.1.1.4" evidence="1"/>
<feature type="repeat" description="ANK" evidence="7">
    <location>
        <begin position="163"/>
        <end position="195"/>
    </location>
</feature>
<keyword evidence="9" id="KW-0732">Signal</keyword>
<evidence type="ECO:0000313" key="11">
    <source>
        <dbReference type="EMBL" id="PNF40045.1"/>
    </source>
</evidence>
<dbReference type="PANTHER" id="PTHR24139:SF34">
    <property type="entry name" value="85_88 KDA CALCIUM-INDEPENDENT PHOSPHOLIPASE A2"/>
    <property type="match status" value="1"/>
</dbReference>
<dbReference type="PANTHER" id="PTHR24139">
    <property type="entry name" value="CALCIUM-INDEPENDENT PHOSPHOLIPASE A2"/>
    <property type="match status" value="1"/>
</dbReference>
<dbReference type="InterPro" id="IPR002641">
    <property type="entry name" value="PNPLA_dom"/>
</dbReference>
<keyword evidence="2" id="KW-0677">Repeat</keyword>
<dbReference type="InParanoid" id="A0A2J7RGS8"/>
<protein>
    <recommendedName>
        <fullName evidence="1">phospholipase A2</fullName>
        <ecNumber evidence="1">3.1.1.4</ecNumber>
    </recommendedName>
</protein>
<dbReference type="GO" id="GO:0052816">
    <property type="term" value="F:long-chain fatty acyl-CoA hydrolase activity"/>
    <property type="evidence" value="ECO:0007669"/>
    <property type="project" value="TreeGrafter"/>
</dbReference>
<feature type="active site" description="Proton acceptor" evidence="8">
    <location>
        <position position="654"/>
    </location>
</feature>
<dbReference type="InterPro" id="IPR047148">
    <property type="entry name" value="PLPL9"/>
</dbReference>
<evidence type="ECO:0000256" key="2">
    <source>
        <dbReference type="ARBA" id="ARBA00022737"/>
    </source>
</evidence>
<dbReference type="FunCoup" id="A0A2J7RGS8">
    <property type="interactions" value="1127"/>
</dbReference>
<feature type="repeat" description="ANK" evidence="7">
    <location>
        <begin position="229"/>
        <end position="261"/>
    </location>
</feature>
<organism evidence="11 12">
    <name type="scientific">Cryptotermes secundus</name>
    <dbReference type="NCBI Taxonomy" id="105785"/>
    <lineage>
        <taxon>Eukaryota</taxon>
        <taxon>Metazoa</taxon>
        <taxon>Ecdysozoa</taxon>
        <taxon>Arthropoda</taxon>
        <taxon>Hexapoda</taxon>
        <taxon>Insecta</taxon>
        <taxon>Pterygota</taxon>
        <taxon>Neoptera</taxon>
        <taxon>Polyneoptera</taxon>
        <taxon>Dictyoptera</taxon>
        <taxon>Blattodea</taxon>
        <taxon>Blattoidea</taxon>
        <taxon>Termitoidae</taxon>
        <taxon>Kalotermitidae</taxon>
        <taxon>Cryptotermitinae</taxon>
        <taxon>Cryptotermes</taxon>
    </lineage>
</organism>
<proteinExistence type="predicted"/>
<dbReference type="GO" id="GO:0016042">
    <property type="term" value="P:lipid catabolic process"/>
    <property type="evidence" value="ECO:0007669"/>
    <property type="project" value="UniProtKB-UniRule"/>
</dbReference>
<feature type="short sequence motif" description="GXSXG" evidence="8">
    <location>
        <begin position="521"/>
        <end position="525"/>
    </location>
</feature>
<dbReference type="InterPro" id="IPR016035">
    <property type="entry name" value="Acyl_Trfase/lysoPLipase"/>
</dbReference>
<dbReference type="InterPro" id="IPR036770">
    <property type="entry name" value="Ankyrin_rpt-contain_sf"/>
</dbReference>
<dbReference type="STRING" id="105785.A0A2J7RGS8"/>
<dbReference type="SUPFAM" id="SSF48403">
    <property type="entry name" value="Ankyrin repeat"/>
    <property type="match status" value="1"/>
</dbReference>
<keyword evidence="12" id="KW-1185">Reference proteome</keyword>
<sequence>MSSWLGALGLTSGFVLRNLLSQQSNPNKVLDVKSDQYSDRFVQCREDALVLYGPGKEQKSTKEKYEIVLQRPCTETLHQAFSLYRSNELHEAEVRFLQLKDKVPLLVGISREVCNLGGIQKLCDALQENPTWTVAHLAALFALQDTFQHPVVLSYLNLPDLNAGISPLQVAIKMGNLRTVQTLLNAKASLEHLDNQANSVFHYAANTTKEIILALSTESTKCLNYRNADGHTPLHMACLADKPECVKALLVAGADVNISASQASVNSSTLAAAPPGCVGDFLHENPNKLHAQDMKFGGTPLHWSCSREVIETLVNMGCDINSRNFDGRTALHIMVLRKRLECVVALLSRDADVNIGDNDGNTPLHLAVTEGSYAIVQALVVFGADLTYENNMGATPRHGIAPESGGDKILYVLHSVGAPRCSLNMQGCNRGCEGSSFDYNGVPPATPPSSESREILNQMLSVAGMDVAANRVMAADKGSRGGRLLCLDGGGIRGLVLVVILLELEKAVGFPVIQCFDWMAGTSTGGILALGLAAGKSLKECLCLYFRMKEHAFVGGRPYNSEPLENILKEALGTHTVMSDIQYPKVIITGVLADRKPVALHMFRNYPSPSRVIGLEEVGLFKPTLSPEEQLLWRAARATGAAPSYFRAFGRFLDGGLIANNPTLDAMTEIHEYNLALQAVGRTSEVKPLTIVVSLGTGLVPVTQQKEIDVFRPESLWDTARLAVGVSALGALLVDQATASDGRVVHRARAWCSMTGVPYYRFTPQLSEDISMDEKNDEKLVNMLWETKAYIHSNYSMVREAAFLLSNEQQHR</sequence>
<dbReference type="Gene3D" id="1.25.40.20">
    <property type="entry name" value="Ankyrin repeat-containing domain"/>
    <property type="match status" value="2"/>
</dbReference>
<keyword evidence="8" id="KW-0442">Lipid degradation</keyword>
<dbReference type="CDD" id="cd07212">
    <property type="entry name" value="Pat_PNPLA9"/>
    <property type="match status" value="1"/>
</dbReference>
<dbReference type="SUPFAM" id="SSF52151">
    <property type="entry name" value="FabD/lysophospholipase-like"/>
    <property type="match status" value="1"/>
</dbReference>
<feature type="short sequence motif" description="DGA/G" evidence="8">
    <location>
        <begin position="654"/>
        <end position="656"/>
    </location>
</feature>
<dbReference type="Pfam" id="PF12796">
    <property type="entry name" value="Ank_2"/>
    <property type="match status" value="2"/>
</dbReference>
<comment type="caution">
    <text evidence="11">The sequence shown here is derived from an EMBL/GenBank/DDBJ whole genome shotgun (WGS) entry which is preliminary data.</text>
</comment>
<evidence type="ECO:0000256" key="5">
    <source>
        <dbReference type="ARBA" id="ARBA00023098"/>
    </source>
</evidence>
<evidence type="ECO:0000256" key="3">
    <source>
        <dbReference type="ARBA" id="ARBA00022801"/>
    </source>
</evidence>
<dbReference type="Gene3D" id="3.40.1090.10">
    <property type="entry name" value="Cytosolic phospholipase A2 catalytic domain"/>
    <property type="match status" value="1"/>
</dbReference>
<evidence type="ECO:0000313" key="12">
    <source>
        <dbReference type="Proteomes" id="UP000235965"/>
    </source>
</evidence>
<feature type="short sequence motif" description="GXGXXG" evidence="8">
    <location>
        <begin position="489"/>
        <end position="494"/>
    </location>
</feature>
<dbReference type="AlphaFoldDB" id="A0A2J7RGS8"/>
<evidence type="ECO:0000256" key="7">
    <source>
        <dbReference type="PROSITE-ProRule" id="PRU00023"/>
    </source>
</evidence>
<evidence type="ECO:0000256" key="1">
    <source>
        <dbReference type="ARBA" id="ARBA00013278"/>
    </source>
</evidence>
<feature type="repeat" description="ANK" evidence="7">
    <location>
        <begin position="359"/>
        <end position="391"/>
    </location>
</feature>
<name>A0A2J7RGS8_9NEOP</name>
<dbReference type="SMART" id="SM00248">
    <property type="entry name" value="ANK"/>
    <property type="match status" value="5"/>
</dbReference>
<dbReference type="PROSITE" id="PS50088">
    <property type="entry name" value="ANK_REPEAT"/>
    <property type="match status" value="4"/>
</dbReference>
<reference evidence="11 12" key="1">
    <citation type="submission" date="2017-12" db="EMBL/GenBank/DDBJ databases">
        <title>Hemimetabolous genomes reveal molecular basis of termite eusociality.</title>
        <authorList>
            <person name="Harrison M.C."/>
            <person name="Jongepier E."/>
            <person name="Robertson H.M."/>
            <person name="Arning N."/>
            <person name="Bitard-Feildel T."/>
            <person name="Chao H."/>
            <person name="Childers C.P."/>
            <person name="Dinh H."/>
            <person name="Doddapaneni H."/>
            <person name="Dugan S."/>
            <person name="Gowin J."/>
            <person name="Greiner C."/>
            <person name="Han Y."/>
            <person name="Hu H."/>
            <person name="Hughes D.S.T."/>
            <person name="Huylmans A.-K."/>
            <person name="Kemena C."/>
            <person name="Kremer L.P.M."/>
            <person name="Lee S.L."/>
            <person name="Lopez-Ezquerra A."/>
            <person name="Mallet L."/>
            <person name="Monroy-Kuhn J.M."/>
            <person name="Moser A."/>
            <person name="Murali S.C."/>
            <person name="Muzny D.M."/>
            <person name="Otani S."/>
            <person name="Piulachs M.-D."/>
            <person name="Poelchau M."/>
            <person name="Qu J."/>
            <person name="Schaub F."/>
            <person name="Wada-Katsumata A."/>
            <person name="Worley K.C."/>
            <person name="Xie Q."/>
            <person name="Ylla G."/>
            <person name="Poulsen M."/>
            <person name="Gibbs R.A."/>
            <person name="Schal C."/>
            <person name="Richards S."/>
            <person name="Belles X."/>
            <person name="Korb J."/>
            <person name="Bornberg-Bauer E."/>
        </authorList>
    </citation>
    <scope>NUCLEOTIDE SEQUENCE [LARGE SCALE GENOMIC DNA]</scope>
    <source>
        <tissue evidence="11">Whole body</tissue>
    </source>
</reference>
<dbReference type="GO" id="GO:2000304">
    <property type="term" value="P:positive regulation of ceramide biosynthetic process"/>
    <property type="evidence" value="ECO:0007669"/>
    <property type="project" value="TreeGrafter"/>
</dbReference>
<evidence type="ECO:0000259" key="10">
    <source>
        <dbReference type="PROSITE" id="PS51635"/>
    </source>
</evidence>
<evidence type="ECO:0000256" key="9">
    <source>
        <dbReference type="SAM" id="SignalP"/>
    </source>
</evidence>
<dbReference type="EMBL" id="NEVH01003752">
    <property type="protein sequence ID" value="PNF40045.1"/>
    <property type="molecule type" value="Genomic_DNA"/>
</dbReference>
<feature type="active site" description="Nucleophile" evidence="8">
    <location>
        <position position="523"/>
    </location>
</feature>
<dbReference type="GO" id="GO:0005739">
    <property type="term" value="C:mitochondrion"/>
    <property type="evidence" value="ECO:0007669"/>
    <property type="project" value="TreeGrafter"/>
</dbReference>
<dbReference type="PROSITE" id="PS51635">
    <property type="entry name" value="PNPLA"/>
    <property type="match status" value="1"/>
</dbReference>
<gene>
    <name evidence="11" type="ORF">B7P43_G11626</name>
</gene>
<feature type="domain" description="PNPLA" evidence="10">
    <location>
        <begin position="485"/>
        <end position="667"/>
    </location>
</feature>
<feature type="repeat" description="ANK" evidence="7">
    <location>
        <begin position="326"/>
        <end position="358"/>
    </location>
</feature>
<evidence type="ECO:0000256" key="8">
    <source>
        <dbReference type="PROSITE-ProRule" id="PRU01161"/>
    </source>
</evidence>
<accession>A0A2J7RGS8</accession>
<dbReference type="InterPro" id="IPR002110">
    <property type="entry name" value="Ankyrin_rpt"/>
</dbReference>
<keyword evidence="5 8" id="KW-0443">Lipid metabolism</keyword>
<dbReference type="Proteomes" id="UP000235965">
    <property type="component" value="Unassembled WGS sequence"/>
</dbReference>
<dbReference type="Pfam" id="PF01734">
    <property type="entry name" value="Patatin"/>
    <property type="match status" value="1"/>
</dbReference>
<feature type="chain" id="PRO_5014435828" description="phospholipase A2" evidence="9">
    <location>
        <begin position="22"/>
        <end position="812"/>
    </location>
</feature>
<keyword evidence="4 7" id="KW-0040">ANK repeat</keyword>
<evidence type="ECO:0000256" key="4">
    <source>
        <dbReference type="ARBA" id="ARBA00023043"/>
    </source>
</evidence>
<keyword evidence="3 8" id="KW-0378">Hydrolase</keyword>
<comment type="catalytic activity">
    <reaction evidence="6">
        <text>a 1,2-diacyl-sn-glycero-3-phosphocholine + H2O = a 1-acyl-sn-glycero-3-phosphocholine + a fatty acid + H(+)</text>
        <dbReference type="Rhea" id="RHEA:15801"/>
        <dbReference type="ChEBI" id="CHEBI:15377"/>
        <dbReference type="ChEBI" id="CHEBI:15378"/>
        <dbReference type="ChEBI" id="CHEBI:28868"/>
        <dbReference type="ChEBI" id="CHEBI:57643"/>
        <dbReference type="ChEBI" id="CHEBI:58168"/>
        <dbReference type="EC" id="3.1.1.4"/>
    </reaction>
    <physiologicalReaction direction="left-to-right" evidence="6">
        <dbReference type="Rhea" id="RHEA:15802"/>
    </physiologicalReaction>
</comment>
<dbReference type="PROSITE" id="PS50297">
    <property type="entry name" value="ANK_REP_REGION"/>
    <property type="match status" value="4"/>
</dbReference>
<feature type="signal peptide" evidence="9">
    <location>
        <begin position="1"/>
        <end position="21"/>
    </location>
</feature>
<dbReference type="GO" id="GO:0047499">
    <property type="term" value="F:calcium-independent phospholipase A2 activity"/>
    <property type="evidence" value="ECO:0007669"/>
    <property type="project" value="InterPro"/>
</dbReference>
<evidence type="ECO:0000256" key="6">
    <source>
        <dbReference type="ARBA" id="ARBA00023422"/>
    </source>
</evidence>